<dbReference type="InterPro" id="IPR050202">
    <property type="entry name" value="Cyt/Deoxycyt_deaminase"/>
</dbReference>
<evidence type="ECO:0000256" key="9">
    <source>
        <dbReference type="ARBA" id="ARBA00049558"/>
    </source>
</evidence>
<feature type="binding site" evidence="12">
    <location>
        <position position="57"/>
    </location>
    <ligand>
        <name>Zn(2+)</name>
        <dbReference type="ChEBI" id="CHEBI:29105"/>
        <note>catalytic</note>
    </ligand>
</feature>
<dbReference type="PANTHER" id="PTHR11644:SF2">
    <property type="entry name" value="CYTIDINE DEAMINASE"/>
    <property type="match status" value="1"/>
</dbReference>
<dbReference type="EC" id="3.5.4.5" evidence="4 13"/>
<dbReference type="FunFam" id="3.40.140.10:FF:000008">
    <property type="entry name" value="Cytidine deaminase"/>
    <property type="match status" value="1"/>
</dbReference>
<dbReference type="InterPro" id="IPR016193">
    <property type="entry name" value="Cytidine_deaminase-like"/>
</dbReference>
<feature type="binding site" evidence="11">
    <location>
        <begin position="46"/>
        <end position="52"/>
    </location>
    <ligand>
        <name>substrate</name>
    </ligand>
</feature>
<dbReference type="GO" id="GO:0042802">
    <property type="term" value="F:identical protein binding"/>
    <property type="evidence" value="ECO:0007669"/>
    <property type="project" value="UniProtKB-ARBA"/>
</dbReference>
<protein>
    <recommendedName>
        <fullName evidence="4 13">Cytidine deaminase</fullName>
        <ecNumber evidence="4 13">3.5.4.5</ecNumber>
    </recommendedName>
    <alternativeName>
        <fullName evidence="8 13">Cytidine aminohydrolase</fullName>
    </alternativeName>
</protein>
<feature type="active site" description="Proton donor" evidence="10">
    <location>
        <position position="59"/>
    </location>
</feature>
<reference evidence="16" key="1">
    <citation type="submission" date="2025-08" db="UniProtKB">
        <authorList>
            <consortium name="RefSeq"/>
        </authorList>
    </citation>
    <scope>IDENTIFICATION</scope>
</reference>
<dbReference type="GO" id="GO:0004126">
    <property type="term" value="F:cytidine deaminase activity"/>
    <property type="evidence" value="ECO:0007669"/>
    <property type="project" value="UniProtKB-UniRule"/>
</dbReference>
<dbReference type="Proteomes" id="UP000694867">
    <property type="component" value="Unplaced"/>
</dbReference>
<sequence length="140" mass="14856">MATENELELLLKAAHEAKENSYSPYSKVKVGAAVLTQCGKILSGANVECASYGLGVCAERGLLTHAASRGFRSFKTIVVVSNLPEITPCGACRQFIVEFGTDIEVYTDCPVDGRGKPRKFGILELLPGAFTPRSLGTSGS</sequence>
<dbReference type="RefSeq" id="XP_003745292.1">
    <property type="nucleotide sequence ID" value="XM_003745244.2"/>
</dbReference>
<organism evidence="15 16">
    <name type="scientific">Galendromus occidentalis</name>
    <name type="common">western predatory mite</name>
    <dbReference type="NCBI Taxonomy" id="34638"/>
    <lineage>
        <taxon>Eukaryota</taxon>
        <taxon>Metazoa</taxon>
        <taxon>Ecdysozoa</taxon>
        <taxon>Arthropoda</taxon>
        <taxon>Chelicerata</taxon>
        <taxon>Arachnida</taxon>
        <taxon>Acari</taxon>
        <taxon>Parasitiformes</taxon>
        <taxon>Mesostigmata</taxon>
        <taxon>Gamasina</taxon>
        <taxon>Phytoseioidea</taxon>
        <taxon>Phytoseiidae</taxon>
        <taxon>Typhlodrominae</taxon>
        <taxon>Galendromus</taxon>
    </lineage>
</organism>
<comment type="catalytic activity">
    <reaction evidence="9 13">
        <text>cytidine + H2O + H(+) = uridine + NH4(+)</text>
        <dbReference type="Rhea" id="RHEA:16069"/>
        <dbReference type="ChEBI" id="CHEBI:15377"/>
        <dbReference type="ChEBI" id="CHEBI:15378"/>
        <dbReference type="ChEBI" id="CHEBI:16704"/>
        <dbReference type="ChEBI" id="CHEBI:17562"/>
        <dbReference type="ChEBI" id="CHEBI:28938"/>
        <dbReference type="EC" id="3.5.4.5"/>
    </reaction>
</comment>
<dbReference type="KEGG" id="goe:100899429"/>
<proteinExistence type="inferred from homology"/>
<dbReference type="PROSITE" id="PS00903">
    <property type="entry name" value="CYT_DCMP_DEAMINASES_1"/>
    <property type="match status" value="1"/>
</dbReference>
<comment type="similarity">
    <text evidence="3 13">Belongs to the cytidine and deoxycytidylate deaminase family.</text>
</comment>
<dbReference type="PROSITE" id="PS51747">
    <property type="entry name" value="CYT_DCMP_DEAMINASES_2"/>
    <property type="match status" value="1"/>
</dbReference>
<dbReference type="InterPro" id="IPR002125">
    <property type="entry name" value="CMP_dCMP_dom"/>
</dbReference>
<evidence type="ECO:0000259" key="14">
    <source>
        <dbReference type="PROSITE" id="PS51747"/>
    </source>
</evidence>
<accession>A0AAJ6QVC0</accession>
<dbReference type="Pfam" id="PF00383">
    <property type="entry name" value="dCMP_cyt_deam_1"/>
    <property type="match status" value="1"/>
</dbReference>
<feature type="binding site" evidence="12">
    <location>
        <position position="92"/>
    </location>
    <ligand>
        <name>Zn(2+)</name>
        <dbReference type="ChEBI" id="CHEBI:29105"/>
        <note>catalytic</note>
    </ligand>
</feature>
<evidence type="ECO:0000256" key="2">
    <source>
        <dbReference type="ARBA" id="ARBA00003949"/>
    </source>
</evidence>
<evidence type="ECO:0000256" key="12">
    <source>
        <dbReference type="PIRSR" id="PIRSR606262-3"/>
    </source>
</evidence>
<evidence type="ECO:0000256" key="5">
    <source>
        <dbReference type="ARBA" id="ARBA00022723"/>
    </source>
</evidence>
<dbReference type="AlphaFoldDB" id="A0AAJ6QVC0"/>
<evidence type="ECO:0000256" key="6">
    <source>
        <dbReference type="ARBA" id="ARBA00022801"/>
    </source>
</evidence>
<keyword evidence="15" id="KW-1185">Reference proteome</keyword>
<dbReference type="GO" id="GO:0072527">
    <property type="term" value="P:pyrimidine-containing compound metabolic process"/>
    <property type="evidence" value="ECO:0007669"/>
    <property type="project" value="UniProtKB-ARBA"/>
</dbReference>
<evidence type="ECO:0000256" key="4">
    <source>
        <dbReference type="ARBA" id="ARBA00012783"/>
    </source>
</evidence>
<evidence type="ECO:0000313" key="15">
    <source>
        <dbReference type="Proteomes" id="UP000694867"/>
    </source>
</evidence>
<dbReference type="SUPFAM" id="SSF53927">
    <property type="entry name" value="Cytidine deaminase-like"/>
    <property type="match status" value="1"/>
</dbReference>
<dbReference type="GO" id="GO:0008270">
    <property type="term" value="F:zinc ion binding"/>
    <property type="evidence" value="ECO:0007669"/>
    <property type="project" value="UniProtKB-UniRule"/>
</dbReference>
<keyword evidence="7 12" id="KW-0862">Zinc</keyword>
<comment type="catalytic activity">
    <reaction evidence="13">
        <text>2'-deoxycytidine + H2O + H(+) = 2'-deoxyuridine + NH4(+)</text>
        <dbReference type="Rhea" id="RHEA:13433"/>
        <dbReference type="ChEBI" id="CHEBI:15377"/>
        <dbReference type="ChEBI" id="CHEBI:15378"/>
        <dbReference type="ChEBI" id="CHEBI:15698"/>
        <dbReference type="ChEBI" id="CHEBI:16450"/>
        <dbReference type="ChEBI" id="CHEBI:28938"/>
        <dbReference type="EC" id="3.5.4.5"/>
    </reaction>
</comment>
<evidence type="ECO:0000256" key="8">
    <source>
        <dbReference type="ARBA" id="ARBA00032005"/>
    </source>
</evidence>
<evidence type="ECO:0000256" key="1">
    <source>
        <dbReference type="ARBA" id="ARBA00001947"/>
    </source>
</evidence>
<comment type="cofactor">
    <cofactor evidence="1 12 13">
        <name>Zn(2+)</name>
        <dbReference type="ChEBI" id="CHEBI:29105"/>
    </cofactor>
</comment>
<keyword evidence="6 13" id="KW-0378">Hydrolase</keyword>
<dbReference type="InterPro" id="IPR006262">
    <property type="entry name" value="Cyt_deam_tetra"/>
</dbReference>
<comment type="function">
    <text evidence="2 13">This enzyme scavenges exogenous and endogenous cytidine and 2'-deoxycytidine for UMP synthesis.</text>
</comment>
<keyword evidence="5 12" id="KW-0479">Metal-binding</keyword>
<dbReference type="Gene3D" id="3.40.140.10">
    <property type="entry name" value="Cytidine Deaminase, domain 2"/>
    <property type="match status" value="1"/>
</dbReference>
<dbReference type="GO" id="GO:0005829">
    <property type="term" value="C:cytosol"/>
    <property type="evidence" value="ECO:0007669"/>
    <property type="project" value="TreeGrafter"/>
</dbReference>
<evidence type="ECO:0000256" key="3">
    <source>
        <dbReference type="ARBA" id="ARBA00006576"/>
    </source>
</evidence>
<evidence type="ECO:0000256" key="10">
    <source>
        <dbReference type="PIRSR" id="PIRSR606262-1"/>
    </source>
</evidence>
<dbReference type="InterPro" id="IPR016192">
    <property type="entry name" value="APOBEC/CMP_deaminase_Zn-bd"/>
</dbReference>
<dbReference type="NCBIfam" id="NF004064">
    <property type="entry name" value="PRK05578.1"/>
    <property type="match status" value="1"/>
</dbReference>
<dbReference type="GO" id="GO:0055086">
    <property type="term" value="P:nucleobase-containing small molecule metabolic process"/>
    <property type="evidence" value="ECO:0007669"/>
    <property type="project" value="UniProtKB-ARBA"/>
</dbReference>
<gene>
    <name evidence="16" type="primary">LOC100899429</name>
</gene>
<dbReference type="GeneID" id="100899429"/>
<dbReference type="CDD" id="cd01283">
    <property type="entry name" value="cytidine_deaminase"/>
    <property type="match status" value="1"/>
</dbReference>
<evidence type="ECO:0000256" key="11">
    <source>
        <dbReference type="PIRSR" id="PIRSR606262-2"/>
    </source>
</evidence>
<dbReference type="PANTHER" id="PTHR11644">
    <property type="entry name" value="CYTIDINE DEAMINASE"/>
    <property type="match status" value="1"/>
</dbReference>
<dbReference type="NCBIfam" id="TIGR01354">
    <property type="entry name" value="cyt_deam_tetra"/>
    <property type="match status" value="1"/>
</dbReference>
<evidence type="ECO:0000313" key="16">
    <source>
        <dbReference type="RefSeq" id="XP_003745292.1"/>
    </source>
</evidence>
<evidence type="ECO:0000256" key="7">
    <source>
        <dbReference type="ARBA" id="ARBA00022833"/>
    </source>
</evidence>
<name>A0AAJ6QVC0_9ACAR</name>
<feature type="domain" description="CMP/dCMP-type deaminase" evidence="14">
    <location>
        <begin position="5"/>
        <end position="133"/>
    </location>
</feature>
<evidence type="ECO:0000256" key="13">
    <source>
        <dbReference type="RuleBase" id="RU364006"/>
    </source>
</evidence>
<feature type="binding site" evidence="12">
    <location>
        <position position="89"/>
    </location>
    <ligand>
        <name>Zn(2+)</name>
        <dbReference type="ChEBI" id="CHEBI:29105"/>
        <note>catalytic</note>
    </ligand>
</feature>